<dbReference type="InterPro" id="IPR008928">
    <property type="entry name" value="6-hairpin_glycosidase_sf"/>
</dbReference>
<comment type="caution">
    <text evidence="4">The sequence shown here is derived from an EMBL/GenBank/DDBJ whole genome shotgun (WGS) entry which is preliminary data.</text>
</comment>
<dbReference type="Pfam" id="PF20737">
    <property type="entry name" value="Glyco_hydro127C"/>
    <property type="match status" value="1"/>
</dbReference>
<dbReference type="Proteomes" id="UP001150904">
    <property type="component" value="Unassembled WGS sequence"/>
</dbReference>
<dbReference type="EMBL" id="JAPQKR010000016">
    <property type="protein sequence ID" value="KAJ5192032.1"/>
    <property type="molecule type" value="Genomic_DNA"/>
</dbReference>
<keyword evidence="4" id="KW-0378">Hydrolase</keyword>
<keyword evidence="4" id="KW-0326">Glycosidase</keyword>
<dbReference type="GO" id="GO:0005975">
    <property type="term" value="P:carbohydrate metabolic process"/>
    <property type="evidence" value="ECO:0007669"/>
    <property type="project" value="InterPro"/>
</dbReference>
<dbReference type="GO" id="GO:0016798">
    <property type="term" value="F:hydrolase activity, acting on glycosyl bonds"/>
    <property type="evidence" value="ECO:0007669"/>
    <property type="project" value="UniProtKB-KW"/>
</dbReference>
<protein>
    <submittedName>
        <fullName evidence="4">Six-hairpin glycosidase</fullName>
    </submittedName>
</protein>
<name>A0A9W9J8R9_9EURO</name>
<dbReference type="PANTHER" id="PTHR43465">
    <property type="entry name" value="DUF1680 DOMAIN PROTEIN (AFU_ORTHOLOGUE AFUA_1G08910)"/>
    <property type="match status" value="1"/>
</dbReference>
<keyword evidence="5" id="KW-1185">Reference proteome</keyword>
<reference evidence="4" key="2">
    <citation type="journal article" date="2023" name="IMA Fungus">
        <title>Comparative genomic study of the Penicillium genus elucidates a diverse pangenome and 15 lateral gene transfer events.</title>
        <authorList>
            <person name="Petersen C."/>
            <person name="Sorensen T."/>
            <person name="Nielsen M.R."/>
            <person name="Sondergaard T.E."/>
            <person name="Sorensen J.L."/>
            <person name="Fitzpatrick D.A."/>
            <person name="Frisvad J.C."/>
            <person name="Nielsen K.L."/>
        </authorList>
    </citation>
    <scope>NUCLEOTIDE SEQUENCE</scope>
    <source>
        <strain evidence="4">IBT 15544</strain>
    </source>
</reference>
<dbReference type="OrthoDB" id="654211at2759"/>
<proteinExistence type="predicted"/>
<reference evidence="4" key="1">
    <citation type="submission" date="2022-12" db="EMBL/GenBank/DDBJ databases">
        <authorList>
            <person name="Petersen C."/>
        </authorList>
    </citation>
    <scope>NUCLEOTIDE SEQUENCE</scope>
    <source>
        <strain evidence="4">IBT 15544</strain>
    </source>
</reference>
<dbReference type="InterPro" id="IPR049174">
    <property type="entry name" value="Beta-AFase-like"/>
</dbReference>
<accession>A0A9W9J8R9</accession>
<gene>
    <name evidence="4" type="ORF">N7498_011017</name>
</gene>
<dbReference type="InterPro" id="IPR049049">
    <property type="entry name" value="Beta-AFase-like_GH127_C"/>
</dbReference>
<evidence type="ECO:0000259" key="1">
    <source>
        <dbReference type="Pfam" id="PF07944"/>
    </source>
</evidence>
<dbReference type="InterPro" id="IPR049046">
    <property type="entry name" value="Beta-AFase-like_GH127_middle"/>
</dbReference>
<organism evidence="4 5">
    <name type="scientific">Penicillium cinerascens</name>
    <dbReference type="NCBI Taxonomy" id="70096"/>
    <lineage>
        <taxon>Eukaryota</taxon>
        <taxon>Fungi</taxon>
        <taxon>Dikarya</taxon>
        <taxon>Ascomycota</taxon>
        <taxon>Pezizomycotina</taxon>
        <taxon>Eurotiomycetes</taxon>
        <taxon>Eurotiomycetidae</taxon>
        <taxon>Eurotiales</taxon>
        <taxon>Aspergillaceae</taxon>
        <taxon>Penicillium</taxon>
    </lineage>
</organism>
<feature type="domain" description="Non-reducing end beta-L-arabinofuranosidase-like GH127 catalytic" evidence="1">
    <location>
        <begin position="15"/>
        <end position="427"/>
    </location>
</feature>
<dbReference type="AlphaFoldDB" id="A0A9W9J8R9"/>
<dbReference type="PANTHER" id="PTHR43465:SF2">
    <property type="entry name" value="DUF1680 DOMAIN PROTEIN (AFU_ORTHOLOGUE AFUA_1G08910)"/>
    <property type="match status" value="1"/>
</dbReference>
<evidence type="ECO:0000259" key="3">
    <source>
        <dbReference type="Pfam" id="PF20737"/>
    </source>
</evidence>
<dbReference type="GeneID" id="83185374"/>
<dbReference type="Pfam" id="PF07944">
    <property type="entry name" value="Beta-AFase-like_GH127_cat"/>
    <property type="match status" value="1"/>
</dbReference>
<sequence length="683" mass="78072">MEYPQESFVATTFAEDSFWARRREVVRVRTLRHQLQMLKRTGRYDAFRLKWHPSYSDPPTVYPIPNHQFWDSDIAKWIEGACYLLTDHFDDEIDAAVKELVHMIQEAQHADGYLNIHYSVVEPGKRFTNLRDMHELYNAGHLIEAALAHSLYYKNDDMLSPILKYVDLLAATFGAQEGQLPGYPGHPEIELALLRLYKATGLSKHLQLAQFFIEERGNPRGGKEKRHYYDVEAEARGESGHDLPMYFPAARSYWYQQAHAPIVDQKTIEGHSVRAMYLLTAVADLVRINQPTSGIGAKFLPAVHQLWSNMVEKKSYATGGIGSVKKWEGFGIDYSLPQGTDEGGCYAETCAAIGVMMLAERLLQVELDSHYADIMELCLYNAVLTGMSLDGKAFTYVNQLASSDQDISQRHEWFECACCPPNVTRTLGFLGGYLWSHTLKDQSAVVNVHLYTSATLSLKVSRSTVKVQQRTDWPWNGDVNFDIRTEGPPVDLRLRLRIPGWAKSWEVTPRPEQLDVRDGYLYLSTEWLQQNPQFRFSCPMQALVVRPHPLAMQPVAYVTRGPIVYCVEDADHPWEQHHFKVTQPARHVKWIKSEVLRHEIQRTIFDSTAPLREEQRSQPDRYVAIIAENGVAGELDTSAWNRQIAVESRNAVVGERRNLCFIPYYLRANRGGQGQMRVGLRVV</sequence>
<dbReference type="SUPFAM" id="SSF48208">
    <property type="entry name" value="Six-hairpin glycosidases"/>
    <property type="match status" value="1"/>
</dbReference>
<evidence type="ECO:0000259" key="2">
    <source>
        <dbReference type="Pfam" id="PF20736"/>
    </source>
</evidence>
<dbReference type="InterPro" id="IPR012878">
    <property type="entry name" value="Beta-AFase-like_GH127_cat"/>
</dbReference>
<feature type="domain" description="Non-reducing end beta-L-arabinofuranosidase-like GH127 middle" evidence="2">
    <location>
        <begin position="446"/>
        <end position="530"/>
    </location>
</feature>
<dbReference type="RefSeq" id="XP_058304972.1">
    <property type="nucleotide sequence ID" value="XM_058458073.1"/>
</dbReference>
<evidence type="ECO:0000313" key="4">
    <source>
        <dbReference type="EMBL" id="KAJ5192032.1"/>
    </source>
</evidence>
<evidence type="ECO:0000313" key="5">
    <source>
        <dbReference type="Proteomes" id="UP001150904"/>
    </source>
</evidence>
<dbReference type="Pfam" id="PF20736">
    <property type="entry name" value="Glyco_hydro127M"/>
    <property type="match status" value="1"/>
</dbReference>
<feature type="domain" description="Non-reducing end beta-L-arabinofuranosidase-like GH127 C-terminal" evidence="3">
    <location>
        <begin position="558"/>
        <end position="678"/>
    </location>
</feature>